<dbReference type="InterPro" id="IPR039276">
    <property type="entry name" value="SHH1/2"/>
</dbReference>
<dbReference type="CDD" id="cd00024">
    <property type="entry name" value="CD_CSD"/>
    <property type="match status" value="1"/>
</dbReference>
<dbReference type="PANTHER" id="PTHR33827:SF3">
    <property type="entry name" value="OS09G0346900 PROTEIN"/>
    <property type="match status" value="1"/>
</dbReference>
<protein>
    <submittedName>
        <fullName evidence="3">Protein SAWADEE HOMEODOMAIN-like protein 2</fullName>
    </submittedName>
</protein>
<sequence length="219" mass="24930">MGKPQRERGRERGASPSLSSLSAPEAEAEVLSLSLSSLLYASAPTFIIFFSSLLLFHSQIESDIVPSKQTSSPVVPQDDKDIMPDLENLQLEARSSRDFAWYDIQTFLAHRVSNGEMEVRVRYADFGADEDEWVNIKKAVRPRSIPLESSECMKVQAGDLVLCFREGSNEAVHYDAHVMKIERKLHDVRGCRCLFVVKYDHDNTEEKVHLSRLCRRPKF</sequence>
<accession>A0AAV8HWZ5</accession>
<dbReference type="GO" id="GO:0003677">
    <property type="term" value="F:DNA binding"/>
    <property type="evidence" value="ECO:0007669"/>
    <property type="project" value="UniProtKB-KW"/>
</dbReference>
<organism evidence="3 4">
    <name type="scientific">Rhynchospora pubera</name>
    <dbReference type="NCBI Taxonomy" id="906938"/>
    <lineage>
        <taxon>Eukaryota</taxon>
        <taxon>Viridiplantae</taxon>
        <taxon>Streptophyta</taxon>
        <taxon>Embryophyta</taxon>
        <taxon>Tracheophyta</taxon>
        <taxon>Spermatophyta</taxon>
        <taxon>Magnoliopsida</taxon>
        <taxon>Liliopsida</taxon>
        <taxon>Poales</taxon>
        <taxon>Cyperaceae</taxon>
        <taxon>Cyperoideae</taxon>
        <taxon>Rhynchosporeae</taxon>
        <taxon>Rhynchospora</taxon>
    </lineage>
</organism>
<dbReference type="PANTHER" id="PTHR33827">
    <property type="entry name" value="PROTEIN SAWADEE HOMEODOMAIN HOMOLOG 2"/>
    <property type="match status" value="1"/>
</dbReference>
<feature type="compositionally biased region" description="Basic and acidic residues" evidence="1">
    <location>
        <begin position="1"/>
        <end position="13"/>
    </location>
</feature>
<dbReference type="InterPro" id="IPR032001">
    <property type="entry name" value="SAWADEE_dom"/>
</dbReference>
<keyword evidence="3" id="KW-0371">Homeobox</keyword>
<keyword evidence="4" id="KW-1185">Reference proteome</keyword>
<reference evidence="3" key="1">
    <citation type="submission" date="2022-08" db="EMBL/GenBank/DDBJ databases">
        <authorList>
            <person name="Marques A."/>
        </authorList>
    </citation>
    <scope>NUCLEOTIDE SEQUENCE</scope>
    <source>
        <strain evidence="3">RhyPub2mFocal</strain>
        <tissue evidence="3">Leaves</tissue>
    </source>
</reference>
<evidence type="ECO:0000313" key="4">
    <source>
        <dbReference type="Proteomes" id="UP001140206"/>
    </source>
</evidence>
<dbReference type="Gene3D" id="2.40.50.40">
    <property type="match status" value="1"/>
</dbReference>
<feature type="domain" description="SAWADEE" evidence="2">
    <location>
        <begin position="88"/>
        <end position="214"/>
    </location>
</feature>
<evidence type="ECO:0000313" key="3">
    <source>
        <dbReference type="EMBL" id="KAJ4820956.1"/>
    </source>
</evidence>
<keyword evidence="3" id="KW-0238">DNA-binding</keyword>
<evidence type="ECO:0000259" key="2">
    <source>
        <dbReference type="Pfam" id="PF16719"/>
    </source>
</evidence>
<gene>
    <name evidence="3" type="ORF">LUZ62_033522</name>
</gene>
<feature type="region of interest" description="Disordered" evidence="1">
    <location>
        <begin position="1"/>
        <end position="21"/>
    </location>
</feature>
<comment type="caution">
    <text evidence="3">The sequence shown here is derived from an EMBL/GenBank/DDBJ whole genome shotgun (WGS) entry which is preliminary data.</text>
</comment>
<dbReference type="Proteomes" id="UP001140206">
    <property type="component" value="Chromosome 1"/>
</dbReference>
<dbReference type="AlphaFoldDB" id="A0AAV8HWZ5"/>
<dbReference type="Gene3D" id="2.30.30.140">
    <property type="match status" value="1"/>
</dbReference>
<dbReference type="EMBL" id="JAMFTS010000001">
    <property type="protein sequence ID" value="KAJ4820956.1"/>
    <property type="molecule type" value="Genomic_DNA"/>
</dbReference>
<name>A0AAV8HWZ5_9POAL</name>
<evidence type="ECO:0000256" key="1">
    <source>
        <dbReference type="SAM" id="MobiDB-lite"/>
    </source>
</evidence>
<proteinExistence type="predicted"/>
<dbReference type="GO" id="GO:0003682">
    <property type="term" value="F:chromatin binding"/>
    <property type="evidence" value="ECO:0007669"/>
    <property type="project" value="InterPro"/>
</dbReference>
<dbReference type="Pfam" id="PF16719">
    <property type="entry name" value="SAWADEE"/>
    <property type="match status" value="1"/>
</dbReference>